<evidence type="ECO:0000313" key="1">
    <source>
        <dbReference type="EMBL" id="KAJ7970242.1"/>
    </source>
</evidence>
<name>A0AAD7PWM9_QUISA</name>
<dbReference type="Proteomes" id="UP001163823">
    <property type="component" value="Chromosome 4"/>
</dbReference>
<reference evidence="1" key="1">
    <citation type="journal article" date="2023" name="Science">
        <title>Elucidation of the pathway for biosynthesis of saponin adjuvants from the soapbark tree.</title>
        <authorList>
            <person name="Reed J."/>
            <person name="Orme A."/>
            <person name="El-Demerdash A."/>
            <person name="Owen C."/>
            <person name="Martin L.B.B."/>
            <person name="Misra R.C."/>
            <person name="Kikuchi S."/>
            <person name="Rejzek M."/>
            <person name="Martin A.C."/>
            <person name="Harkess A."/>
            <person name="Leebens-Mack J."/>
            <person name="Louveau T."/>
            <person name="Stephenson M.J."/>
            <person name="Osbourn A."/>
        </authorList>
    </citation>
    <scope>NUCLEOTIDE SEQUENCE</scope>
    <source>
        <strain evidence="1">S10</strain>
    </source>
</reference>
<keyword evidence="2" id="KW-1185">Reference proteome</keyword>
<organism evidence="1 2">
    <name type="scientific">Quillaja saponaria</name>
    <name type="common">Soap bark tree</name>
    <dbReference type="NCBI Taxonomy" id="32244"/>
    <lineage>
        <taxon>Eukaryota</taxon>
        <taxon>Viridiplantae</taxon>
        <taxon>Streptophyta</taxon>
        <taxon>Embryophyta</taxon>
        <taxon>Tracheophyta</taxon>
        <taxon>Spermatophyta</taxon>
        <taxon>Magnoliopsida</taxon>
        <taxon>eudicotyledons</taxon>
        <taxon>Gunneridae</taxon>
        <taxon>Pentapetalae</taxon>
        <taxon>rosids</taxon>
        <taxon>fabids</taxon>
        <taxon>Fabales</taxon>
        <taxon>Quillajaceae</taxon>
        <taxon>Quillaja</taxon>
    </lineage>
</organism>
<gene>
    <name evidence="1" type="ORF">O6P43_008456</name>
</gene>
<comment type="caution">
    <text evidence="1">The sequence shown here is derived from an EMBL/GenBank/DDBJ whole genome shotgun (WGS) entry which is preliminary data.</text>
</comment>
<evidence type="ECO:0000313" key="2">
    <source>
        <dbReference type="Proteomes" id="UP001163823"/>
    </source>
</evidence>
<dbReference type="EMBL" id="JARAOO010000004">
    <property type="protein sequence ID" value="KAJ7970242.1"/>
    <property type="molecule type" value="Genomic_DNA"/>
</dbReference>
<dbReference type="AlphaFoldDB" id="A0AAD7PWM9"/>
<dbReference type="KEGG" id="qsa:O6P43_008456"/>
<proteinExistence type="predicted"/>
<accession>A0AAD7PWM9</accession>
<sequence>MSLKLSSRDVICQQTIEDPHCSIILLLIFGNIWRLEIFYSRDLRWNAWKFCRFMFYFATQHLIRLCLY</sequence>
<protein>
    <submittedName>
        <fullName evidence="1">Uncharacterized protein</fullName>
    </submittedName>
</protein>